<reference evidence="4 5" key="1">
    <citation type="submission" date="2019-07" db="EMBL/GenBank/DDBJ databases">
        <title>Whole genome shotgun sequence of Cerasibacillus quisquiliarum NBRC 102429.</title>
        <authorList>
            <person name="Hosoyama A."/>
            <person name="Uohara A."/>
            <person name="Ohji S."/>
            <person name="Ichikawa N."/>
        </authorList>
    </citation>
    <scope>NUCLEOTIDE SEQUENCE [LARGE SCALE GENOMIC DNA]</scope>
    <source>
        <strain evidence="4 5">NBRC 102429</strain>
    </source>
</reference>
<dbReference type="OrthoDB" id="9798454at2"/>
<evidence type="ECO:0000259" key="3">
    <source>
        <dbReference type="Pfam" id="PF02525"/>
    </source>
</evidence>
<evidence type="ECO:0000256" key="2">
    <source>
        <dbReference type="ARBA" id="ARBA00023002"/>
    </source>
</evidence>
<feature type="domain" description="Flavodoxin-like fold" evidence="3">
    <location>
        <begin position="4"/>
        <end position="169"/>
    </location>
</feature>
<protein>
    <recommendedName>
        <fullName evidence="3">Flavodoxin-like fold domain-containing protein</fullName>
    </recommendedName>
</protein>
<keyword evidence="2" id="KW-0560">Oxidoreductase</keyword>
<dbReference type="RefSeq" id="WP_146934755.1">
    <property type="nucleotide sequence ID" value="NZ_BJXW01000004.1"/>
</dbReference>
<comment type="similarity">
    <text evidence="1">Belongs to the NAD(P)H dehydrogenase (quinone) family.</text>
</comment>
<comment type="caution">
    <text evidence="4">The sequence shown here is derived from an EMBL/GenBank/DDBJ whole genome shotgun (WGS) entry which is preliminary data.</text>
</comment>
<dbReference type="EMBL" id="BJXW01000004">
    <property type="protein sequence ID" value="GEN30006.1"/>
    <property type="molecule type" value="Genomic_DNA"/>
</dbReference>
<evidence type="ECO:0000313" key="5">
    <source>
        <dbReference type="Proteomes" id="UP000321491"/>
    </source>
</evidence>
<dbReference type="GO" id="GO:0003955">
    <property type="term" value="F:NAD(P)H dehydrogenase (quinone) activity"/>
    <property type="evidence" value="ECO:0007669"/>
    <property type="project" value="TreeGrafter"/>
</dbReference>
<dbReference type="Gene3D" id="3.40.50.360">
    <property type="match status" value="1"/>
</dbReference>
<proteinExistence type="inferred from homology"/>
<sequence>MQVLTMEFIRKLKEAGHTVELLDLYKEEFNPVIFEQDEPDWSRDGYEYSPIVHREIDRMNRNEALAFIFPVLWYNIQAMLKGYIDRVWNYNYAYGNSKLPHKKALWIGLAGGSKAHFAKRKYDTMIEHYLNVGLAGYTGISNSKVEIMYDTLSEKALDPAQFPEFQKEILENAYKLGLEFATL</sequence>
<dbReference type="SUPFAM" id="SSF52218">
    <property type="entry name" value="Flavoproteins"/>
    <property type="match status" value="1"/>
</dbReference>
<keyword evidence="5" id="KW-1185">Reference proteome</keyword>
<dbReference type="PANTHER" id="PTHR10204">
    <property type="entry name" value="NAD P H OXIDOREDUCTASE-RELATED"/>
    <property type="match status" value="1"/>
</dbReference>
<dbReference type="InterPro" id="IPR003680">
    <property type="entry name" value="Flavodoxin_fold"/>
</dbReference>
<dbReference type="Pfam" id="PF02525">
    <property type="entry name" value="Flavodoxin_2"/>
    <property type="match status" value="1"/>
</dbReference>
<dbReference type="InterPro" id="IPR029039">
    <property type="entry name" value="Flavoprotein-like_sf"/>
</dbReference>
<dbReference type="PANTHER" id="PTHR10204:SF34">
    <property type="entry name" value="NAD(P)H DEHYDROGENASE [QUINONE] 1 ISOFORM 1"/>
    <property type="match status" value="1"/>
</dbReference>
<dbReference type="Proteomes" id="UP000321491">
    <property type="component" value="Unassembled WGS sequence"/>
</dbReference>
<organism evidence="4 5">
    <name type="scientific">Cerasibacillus quisquiliarum</name>
    <dbReference type="NCBI Taxonomy" id="227865"/>
    <lineage>
        <taxon>Bacteria</taxon>
        <taxon>Bacillati</taxon>
        <taxon>Bacillota</taxon>
        <taxon>Bacilli</taxon>
        <taxon>Bacillales</taxon>
        <taxon>Bacillaceae</taxon>
        <taxon>Cerasibacillus</taxon>
    </lineage>
</organism>
<dbReference type="AlphaFoldDB" id="A0A511UTT2"/>
<name>A0A511UTT2_9BACI</name>
<evidence type="ECO:0000256" key="1">
    <source>
        <dbReference type="ARBA" id="ARBA00006252"/>
    </source>
</evidence>
<dbReference type="InterPro" id="IPR051545">
    <property type="entry name" value="NAD(P)H_dehydrogenase_qn"/>
</dbReference>
<gene>
    <name evidence="4" type="ORF">CQU01_02440</name>
</gene>
<dbReference type="NCBIfam" id="NF007280">
    <property type="entry name" value="PRK09739.1"/>
    <property type="match status" value="1"/>
</dbReference>
<accession>A0A511UTT2</accession>
<dbReference type="GO" id="GO:0005829">
    <property type="term" value="C:cytosol"/>
    <property type="evidence" value="ECO:0007669"/>
    <property type="project" value="TreeGrafter"/>
</dbReference>
<evidence type="ECO:0000313" key="4">
    <source>
        <dbReference type="EMBL" id="GEN30006.1"/>
    </source>
</evidence>